<proteinExistence type="inferred from homology"/>
<dbReference type="InterPro" id="IPR057268">
    <property type="entry name" value="Ribosomal_L18"/>
</dbReference>
<evidence type="ECO:0000313" key="9">
    <source>
        <dbReference type="EMBL" id="QTA85386.1"/>
    </source>
</evidence>
<dbReference type="Pfam" id="PF00861">
    <property type="entry name" value="Ribosomal_L18p"/>
    <property type="match status" value="2"/>
</dbReference>
<evidence type="ECO:0000256" key="1">
    <source>
        <dbReference type="ARBA" id="ARBA00007116"/>
    </source>
</evidence>
<comment type="similarity">
    <text evidence="1 7">Belongs to the universal ribosomal protein uL18 family.</text>
</comment>
<keyword evidence="10" id="KW-1185">Reference proteome</keyword>
<dbReference type="RefSeq" id="WP_207681469.1">
    <property type="nucleotide sequence ID" value="NZ_CP061800.1"/>
</dbReference>
<evidence type="ECO:0000256" key="4">
    <source>
        <dbReference type="ARBA" id="ARBA00022980"/>
    </source>
</evidence>
<evidence type="ECO:0000313" key="10">
    <source>
        <dbReference type="Proteomes" id="UP000663722"/>
    </source>
</evidence>
<organism evidence="9 10">
    <name type="scientific">Desulfonema magnum</name>
    <dbReference type="NCBI Taxonomy" id="45655"/>
    <lineage>
        <taxon>Bacteria</taxon>
        <taxon>Pseudomonadati</taxon>
        <taxon>Thermodesulfobacteriota</taxon>
        <taxon>Desulfobacteria</taxon>
        <taxon>Desulfobacterales</taxon>
        <taxon>Desulfococcaceae</taxon>
        <taxon>Desulfonema</taxon>
    </lineage>
</organism>
<evidence type="ECO:0000256" key="6">
    <source>
        <dbReference type="ARBA" id="ARBA00035197"/>
    </source>
</evidence>
<dbReference type="EMBL" id="CP061800">
    <property type="protein sequence ID" value="QTA85386.1"/>
    <property type="molecule type" value="Genomic_DNA"/>
</dbReference>
<dbReference type="AlphaFoldDB" id="A0A975BHB2"/>
<dbReference type="GO" id="GO:0006412">
    <property type="term" value="P:translation"/>
    <property type="evidence" value="ECO:0007669"/>
    <property type="project" value="UniProtKB-UniRule"/>
</dbReference>
<feature type="compositionally biased region" description="Low complexity" evidence="8">
    <location>
        <begin position="82"/>
        <end position="94"/>
    </location>
</feature>
<evidence type="ECO:0000256" key="3">
    <source>
        <dbReference type="ARBA" id="ARBA00022884"/>
    </source>
</evidence>
<evidence type="ECO:0000256" key="2">
    <source>
        <dbReference type="ARBA" id="ARBA00022730"/>
    </source>
</evidence>
<dbReference type="CDD" id="cd00432">
    <property type="entry name" value="Ribosomal_L18_L5e"/>
    <property type="match status" value="1"/>
</dbReference>
<keyword evidence="3 7" id="KW-0694">RNA-binding</keyword>
<feature type="region of interest" description="Disordered" evidence="8">
    <location>
        <begin position="67"/>
        <end position="96"/>
    </location>
</feature>
<dbReference type="PANTHER" id="PTHR12899">
    <property type="entry name" value="39S RIBOSOMAL PROTEIN L18, MITOCHONDRIAL"/>
    <property type="match status" value="1"/>
</dbReference>
<dbReference type="KEGG" id="dmm:dnm_013940"/>
<comment type="subunit">
    <text evidence="7">Part of the 50S ribosomal subunit; part of the 5S rRNA/L5/L18/L25 subcomplex. Contacts the 5S and 23S rRNAs.</text>
</comment>
<protein>
    <recommendedName>
        <fullName evidence="6 7">Large ribosomal subunit protein uL18</fullName>
    </recommendedName>
</protein>
<feature type="compositionally biased region" description="Basic and acidic residues" evidence="8">
    <location>
        <begin position="67"/>
        <end position="78"/>
    </location>
</feature>
<dbReference type="FunFam" id="3.30.420.100:FF:000001">
    <property type="entry name" value="50S ribosomal protein L18"/>
    <property type="match status" value="1"/>
</dbReference>
<dbReference type="HAMAP" id="MF_01337_B">
    <property type="entry name" value="Ribosomal_uL18_B"/>
    <property type="match status" value="1"/>
</dbReference>
<keyword evidence="2 7" id="KW-0699">rRNA-binding</keyword>
<sequence length="148" mass="16130">MGSLNLKKQAHLKRKKRIRKKMHGTPQRPRLSVFRSARHIYAQVIDDTCGRTLVAASSMESVVKEHFAKVSEDPKPSDTSDSQGAEASQSSEAAPGGKVAVAGFVGRLIGERAIEKGVKQIVFDRNGFLYHGRVRAVSDGARKAGLDF</sequence>
<dbReference type="GO" id="GO:0008097">
    <property type="term" value="F:5S rRNA binding"/>
    <property type="evidence" value="ECO:0007669"/>
    <property type="project" value="TreeGrafter"/>
</dbReference>
<dbReference type="PANTHER" id="PTHR12899:SF3">
    <property type="entry name" value="LARGE RIBOSOMAL SUBUNIT PROTEIN UL18M"/>
    <property type="match status" value="1"/>
</dbReference>
<dbReference type="NCBIfam" id="TIGR00060">
    <property type="entry name" value="L18_bact"/>
    <property type="match status" value="1"/>
</dbReference>
<evidence type="ECO:0000256" key="8">
    <source>
        <dbReference type="SAM" id="MobiDB-lite"/>
    </source>
</evidence>
<name>A0A975BHB2_9BACT</name>
<dbReference type="GO" id="GO:0003735">
    <property type="term" value="F:structural constituent of ribosome"/>
    <property type="evidence" value="ECO:0007669"/>
    <property type="project" value="InterPro"/>
</dbReference>
<evidence type="ECO:0000256" key="7">
    <source>
        <dbReference type="HAMAP-Rule" id="MF_01337"/>
    </source>
</evidence>
<evidence type="ECO:0000256" key="5">
    <source>
        <dbReference type="ARBA" id="ARBA00023274"/>
    </source>
</evidence>
<reference evidence="9" key="1">
    <citation type="journal article" date="2021" name="Microb. Physiol.">
        <title>Proteogenomic Insights into the Physiology of Marine, Sulfate-Reducing, Filamentous Desulfonema limicola and Desulfonema magnum.</title>
        <authorList>
            <person name="Schnaars V."/>
            <person name="Wohlbrand L."/>
            <person name="Scheve S."/>
            <person name="Hinrichs C."/>
            <person name="Reinhardt R."/>
            <person name="Rabus R."/>
        </authorList>
    </citation>
    <scope>NUCLEOTIDE SEQUENCE</scope>
    <source>
        <strain evidence="9">4be13</strain>
    </source>
</reference>
<keyword evidence="5 7" id="KW-0687">Ribonucleoprotein</keyword>
<gene>
    <name evidence="7 9" type="primary">rplR</name>
    <name evidence="9" type="ORF">dnm_013940</name>
</gene>
<dbReference type="SUPFAM" id="SSF53137">
    <property type="entry name" value="Translational machinery components"/>
    <property type="match status" value="1"/>
</dbReference>
<accession>A0A975BHB2</accession>
<dbReference type="InterPro" id="IPR005484">
    <property type="entry name" value="Ribosomal_uL18_bac/plant/anim"/>
</dbReference>
<dbReference type="InterPro" id="IPR004389">
    <property type="entry name" value="Ribosomal_uL18_bac-type"/>
</dbReference>
<comment type="function">
    <text evidence="7">This is one of the proteins that bind and probably mediate the attachment of the 5S RNA into the large ribosomal subunit, where it forms part of the central protuberance.</text>
</comment>
<feature type="region of interest" description="Disordered" evidence="8">
    <location>
        <begin position="1"/>
        <end position="30"/>
    </location>
</feature>
<dbReference type="Gene3D" id="3.30.420.100">
    <property type="match status" value="1"/>
</dbReference>
<feature type="compositionally biased region" description="Basic residues" evidence="8">
    <location>
        <begin position="8"/>
        <end position="23"/>
    </location>
</feature>
<keyword evidence="4 7" id="KW-0689">Ribosomal protein</keyword>
<dbReference type="Proteomes" id="UP000663722">
    <property type="component" value="Chromosome"/>
</dbReference>
<dbReference type="GO" id="GO:0022625">
    <property type="term" value="C:cytosolic large ribosomal subunit"/>
    <property type="evidence" value="ECO:0007669"/>
    <property type="project" value="TreeGrafter"/>
</dbReference>